<dbReference type="GO" id="GO:0005634">
    <property type="term" value="C:nucleus"/>
    <property type="evidence" value="ECO:0007669"/>
    <property type="project" value="TreeGrafter"/>
</dbReference>
<gene>
    <name evidence="3" type="ORF">RR46_05145</name>
</gene>
<protein>
    <submittedName>
        <fullName evidence="3">Proteasome maturation protein</fullName>
    </submittedName>
</protein>
<dbReference type="GO" id="GO:0000502">
    <property type="term" value="C:proteasome complex"/>
    <property type="evidence" value="ECO:0007669"/>
    <property type="project" value="UniProtKB-KW"/>
</dbReference>
<evidence type="ECO:0000256" key="1">
    <source>
        <dbReference type="ARBA" id="ARBA00023186"/>
    </source>
</evidence>
<accession>A0A194QEP4</accession>
<name>A0A194QEP4_PAPXU</name>
<reference evidence="3 4" key="1">
    <citation type="journal article" date="2015" name="Nat. Commun.">
        <title>Outbred genome sequencing and CRISPR/Cas9 gene editing in butterflies.</title>
        <authorList>
            <person name="Li X."/>
            <person name="Fan D."/>
            <person name="Zhang W."/>
            <person name="Liu G."/>
            <person name="Zhang L."/>
            <person name="Zhao L."/>
            <person name="Fang X."/>
            <person name="Chen L."/>
            <person name="Dong Y."/>
            <person name="Chen Y."/>
            <person name="Ding Y."/>
            <person name="Zhao R."/>
            <person name="Feng M."/>
            <person name="Zhu Y."/>
            <person name="Feng Y."/>
            <person name="Jiang X."/>
            <person name="Zhu D."/>
            <person name="Xiang H."/>
            <person name="Feng X."/>
            <person name="Li S."/>
            <person name="Wang J."/>
            <person name="Zhang G."/>
            <person name="Kronforst M.R."/>
            <person name="Wang W."/>
        </authorList>
    </citation>
    <scope>NUCLEOTIDE SEQUENCE [LARGE SCALE GENOMIC DNA]</scope>
    <source>
        <strain evidence="3">Ya'a_city_454_Px</strain>
        <tissue evidence="3">Whole body</tissue>
    </source>
</reference>
<organism evidence="3 4">
    <name type="scientific">Papilio xuthus</name>
    <name type="common">Asian swallowtail butterfly</name>
    <dbReference type="NCBI Taxonomy" id="66420"/>
    <lineage>
        <taxon>Eukaryota</taxon>
        <taxon>Metazoa</taxon>
        <taxon>Ecdysozoa</taxon>
        <taxon>Arthropoda</taxon>
        <taxon>Hexapoda</taxon>
        <taxon>Insecta</taxon>
        <taxon>Pterygota</taxon>
        <taxon>Neoptera</taxon>
        <taxon>Endopterygota</taxon>
        <taxon>Lepidoptera</taxon>
        <taxon>Glossata</taxon>
        <taxon>Ditrysia</taxon>
        <taxon>Papilionoidea</taxon>
        <taxon>Papilionidae</taxon>
        <taxon>Papilioninae</taxon>
        <taxon>Papilio</taxon>
    </lineage>
</organism>
<keyword evidence="3" id="KW-0647">Proteasome</keyword>
<dbReference type="GO" id="GO:0005737">
    <property type="term" value="C:cytoplasm"/>
    <property type="evidence" value="ECO:0007669"/>
    <property type="project" value="TreeGrafter"/>
</dbReference>
<dbReference type="InterPro" id="IPR008012">
    <property type="entry name" value="Ump1"/>
</dbReference>
<keyword evidence="4" id="KW-1185">Reference proteome</keyword>
<dbReference type="Pfam" id="PF05348">
    <property type="entry name" value="UMP1"/>
    <property type="match status" value="1"/>
</dbReference>
<keyword evidence="1" id="KW-0143">Chaperone</keyword>
<evidence type="ECO:0000313" key="3">
    <source>
        <dbReference type="EMBL" id="KPJ01936.1"/>
    </source>
</evidence>
<dbReference type="STRING" id="66420.A0A194QEP4"/>
<dbReference type="PANTHER" id="PTHR12828:SF3">
    <property type="entry name" value="PROTEASOME MATURATION PROTEIN"/>
    <property type="match status" value="1"/>
</dbReference>
<evidence type="ECO:0000313" key="4">
    <source>
        <dbReference type="Proteomes" id="UP000053268"/>
    </source>
</evidence>
<dbReference type="PANTHER" id="PTHR12828">
    <property type="entry name" value="PROTEASOME MATURATION PROTEIN UMP1"/>
    <property type="match status" value="1"/>
</dbReference>
<evidence type="ECO:0000256" key="2">
    <source>
        <dbReference type="ARBA" id="ARBA00043974"/>
    </source>
</evidence>
<dbReference type="GO" id="GO:0043248">
    <property type="term" value="P:proteasome assembly"/>
    <property type="evidence" value="ECO:0007669"/>
    <property type="project" value="InterPro"/>
</dbReference>
<dbReference type="Proteomes" id="UP000053268">
    <property type="component" value="Unassembled WGS sequence"/>
</dbReference>
<sequence length="147" mass="16468">MKMKFVPMTSIRIFIESFGLPSLKVKPEQASECKIRDGPYGIPNPFVEGLSAAKPKLRVSHPLEASERNYYLNEEKMNMAMLRNIQGLHAPLKLIGRLPFLPSSNLQHEVLTGRDLDIGFEDILNIPDMCETAGQPHAVVERTLGLL</sequence>
<comment type="similarity">
    <text evidence="2">Belongs to the POMP/UMP1 family.</text>
</comment>
<dbReference type="EMBL" id="KQ459299">
    <property type="protein sequence ID" value="KPJ01936.1"/>
    <property type="molecule type" value="Genomic_DNA"/>
</dbReference>
<proteinExistence type="inferred from homology"/>
<dbReference type="AlphaFoldDB" id="A0A194QEP4"/>